<organism evidence="2 3">
    <name type="scientific">Chitinophaga silvisoli</name>
    <dbReference type="NCBI Taxonomy" id="2291814"/>
    <lineage>
        <taxon>Bacteria</taxon>
        <taxon>Pseudomonadati</taxon>
        <taxon>Bacteroidota</taxon>
        <taxon>Chitinophagia</taxon>
        <taxon>Chitinophagales</taxon>
        <taxon>Chitinophagaceae</taxon>
        <taxon>Chitinophaga</taxon>
    </lineage>
</organism>
<reference evidence="2 3" key="1">
    <citation type="submission" date="2018-08" db="EMBL/GenBank/DDBJ databases">
        <title>Chitinophaga sp. K20C18050901, a novel bacterium isolated from forest soil.</title>
        <authorList>
            <person name="Wang C."/>
        </authorList>
    </citation>
    <scope>NUCLEOTIDE SEQUENCE [LARGE SCALE GENOMIC DNA]</scope>
    <source>
        <strain evidence="2 3">K20C18050901</strain>
    </source>
</reference>
<dbReference type="EMBL" id="QTJV01000002">
    <property type="protein sequence ID" value="RFM35030.1"/>
    <property type="molecule type" value="Genomic_DNA"/>
</dbReference>
<dbReference type="Proteomes" id="UP000261174">
    <property type="component" value="Unassembled WGS sequence"/>
</dbReference>
<evidence type="ECO:0000313" key="2">
    <source>
        <dbReference type="EMBL" id="RFM35030.1"/>
    </source>
</evidence>
<dbReference type="AlphaFoldDB" id="A0A3E1P4I9"/>
<evidence type="ECO:0000256" key="1">
    <source>
        <dbReference type="SAM" id="MobiDB-lite"/>
    </source>
</evidence>
<comment type="caution">
    <text evidence="2">The sequence shown here is derived from an EMBL/GenBank/DDBJ whole genome shotgun (WGS) entry which is preliminary data.</text>
</comment>
<sequence>MTVANAVKLLLNIFFVFVVSISHAQINKIGDVLGKAKNALGKVRPDSWVPGGAITTSINDTLYGFTWLENELNYLSDETDTIQSFDLAPGHYKASIRSYCLHAGVYGPSKGDGYQIAKLKGAKSNLVRNLLDRSAEHPEISQEDVQTLIWGIEAGAKFSSYSPSFQVAVKPLLTPAEIAGMEVNVADLAKRAVPAELKEIAQTYESLRYKMQASQVKYDEIEAIAVKTGAPPLGIGSKVINTDVWSYIGNGFFLKASPYGYKRTDIEIYRPSSPELKYDSKERISKYMYNGYSVEIVYDDQPGRDQIIVDNHTIPVWIIKSYNLKGPGAGQSLQVPANQWVYRGKMADFSTLVNSPGMAVNIPQGGPSVSYASGSEGNPTWQEIKARYKRTKEWVDRYNEYRDYVKEYEDMKNPPEMDKYIDETAVNENIYEGLKAALNPIDKKGQSNWIRKNLAMTLDMMFYAICQLKGECGDNSPRRPELSSHPAQPGNTSKQRIGLSPYKSGL</sequence>
<evidence type="ECO:0000313" key="3">
    <source>
        <dbReference type="Proteomes" id="UP000261174"/>
    </source>
</evidence>
<keyword evidence="3" id="KW-1185">Reference proteome</keyword>
<proteinExistence type="predicted"/>
<gene>
    <name evidence="2" type="ORF">DXN04_06415</name>
</gene>
<accession>A0A3E1P4I9</accession>
<protein>
    <submittedName>
        <fullName evidence="2">Uncharacterized protein</fullName>
    </submittedName>
</protein>
<name>A0A3E1P4I9_9BACT</name>
<feature type="region of interest" description="Disordered" evidence="1">
    <location>
        <begin position="474"/>
        <end position="506"/>
    </location>
</feature>
<feature type="compositionally biased region" description="Polar residues" evidence="1">
    <location>
        <begin position="485"/>
        <end position="495"/>
    </location>
</feature>